<dbReference type="Proteomes" id="UP001626550">
    <property type="component" value="Unassembled WGS sequence"/>
</dbReference>
<dbReference type="AlphaFoldDB" id="A0ABD2Q6S6"/>
<organism evidence="1 2">
    <name type="scientific">Cichlidogyrus casuarinus</name>
    <dbReference type="NCBI Taxonomy" id="1844966"/>
    <lineage>
        <taxon>Eukaryota</taxon>
        <taxon>Metazoa</taxon>
        <taxon>Spiralia</taxon>
        <taxon>Lophotrochozoa</taxon>
        <taxon>Platyhelminthes</taxon>
        <taxon>Monogenea</taxon>
        <taxon>Monopisthocotylea</taxon>
        <taxon>Dactylogyridea</taxon>
        <taxon>Ancyrocephalidae</taxon>
        <taxon>Cichlidogyrus</taxon>
    </lineage>
</organism>
<comment type="caution">
    <text evidence="1">The sequence shown here is derived from an EMBL/GenBank/DDBJ whole genome shotgun (WGS) entry which is preliminary data.</text>
</comment>
<name>A0ABD2Q6S6_9PLAT</name>
<proteinExistence type="predicted"/>
<evidence type="ECO:0000313" key="2">
    <source>
        <dbReference type="Proteomes" id="UP001626550"/>
    </source>
</evidence>
<sequence>MQIQQVSRHSCDTVRTFVLQEVPDIAAQNALQIDIQLHELFRDYLLGRRLRAPLDFIRSGIVTTDTGSQNMLSRTEAINGIYVGEHIFNLMDEFWLPIFKLKNGELMQTEIVVGIAETKCDKTLSLFYQNIISPAHEMRSQLLCHLQQGAPRDIFMQYLALFLKDDLFRYDDEGEYSIPFLDSINTLDPLASYASHILSTHKPLDQSMYQQT</sequence>
<reference evidence="1 2" key="1">
    <citation type="submission" date="2024-11" db="EMBL/GenBank/DDBJ databases">
        <title>Adaptive evolution of stress response genes in parasites aligns with host niche diversity.</title>
        <authorList>
            <person name="Hahn C."/>
            <person name="Resl P."/>
        </authorList>
    </citation>
    <scope>NUCLEOTIDE SEQUENCE [LARGE SCALE GENOMIC DNA]</scope>
    <source>
        <strain evidence="1">EGGRZ-B1_66</strain>
        <tissue evidence="1">Body</tissue>
    </source>
</reference>
<evidence type="ECO:0000313" key="1">
    <source>
        <dbReference type="EMBL" id="KAL3315168.1"/>
    </source>
</evidence>
<dbReference type="EMBL" id="JBJKFK010000809">
    <property type="protein sequence ID" value="KAL3315168.1"/>
    <property type="molecule type" value="Genomic_DNA"/>
</dbReference>
<gene>
    <name evidence="1" type="ORF">Ciccas_006199</name>
</gene>
<keyword evidence="2" id="KW-1185">Reference proteome</keyword>
<accession>A0ABD2Q6S6</accession>
<protein>
    <submittedName>
        <fullName evidence="1">Uncharacterized protein</fullName>
    </submittedName>
</protein>